<proteinExistence type="predicted"/>
<evidence type="ECO:0008006" key="4">
    <source>
        <dbReference type="Google" id="ProtNLM"/>
    </source>
</evidence>
<dbReference type="RefSeq" id="XP_002910768.1">
    <property type="nucleotide sequence ID" value="XM_002910722.1"/>
</dbReference>
<dbReference type="EMBL" id="AACS02000007">
    <property type="protein sequence ID" value="EFI27274.1"/>
    <property type="molecule type" value="Genomic_DNA"/>
</dbReference>
<accession>D6RNG1</accession>
<keyword evidence="1" id="KW-0732">Signal</keyword>
<dbReference type="GeneID" id="9378355"/>
<evidence type="ECO:0000313" key="3">
    <source>
        <dbReference type="Proteomes" id="UP000001861"/>
    </source>
</evidence>
<keyword evidence="3" id="KW-1185">Reference proteome</keyword>
<dbReference type="AlphaFoldDB" id="D6RNG1"/>
<feature type="signal peptide" evidence="1">
    <location>
        <begin position="1"/>
        <end position="17"/>
    </location>
</feature>
<comment type="caution">
    <text evidence="2">The sequence shown here is derived from an EMBL/GenBank/DDBJ whole genome shotgun (WGS) entry which is preliminary data.</text>
</comment>
<organism evidence="2 3">
    <name type="scientific">Coprinopsis cinerea (strain Okayama-7 / 130 / ATCC MYA-4618 / FGSC 9003)</name>
    <name type="common">Inky cap fungus</name>
    <name type="synonym">Hormographiella aspergillata</name>
    <dbReference type="NCBI Taxonomy" id="240176"/>
    <lineage>
        <taxon>Eukaryota</taxon>
        <taxon>Fungi</taxon>
        <taxon>Dikarya</taxon>
        <taxon>Basidiomycota</taxon>
        <taxon>Agaricomycotina</taxon>
        <taxon>Agaricomycetes</taxon>
        <taxon>Agaricomycetidae</taxon>
        <taxon>Agaricales</taxon>
        <taxon>Agaricineae</taxon>
        <taxon>Psathyrellaceae</taxon>
        <taxon>Coprinopsis</taxon>
    </lineage>
</organism>
<evidence type="ECO:0000256" key="1">
    <source>
        <dbReference type="SAM" id="SignalP"/>
    </source>
</evidence>
<dbReference type="KEGG" id="cci:CC1G_14745"/>
<dbReference type="HOGENOM" id="CLU_1865018_0_0_1"/>
<reference evidence="2 3" key="1">
    <citation type="journal article" date="2010" name="Proc. Natl. Acad. Sci. U.S.A.">
        <title>Insights into evolution of multicellular fungi from the assembled chromosomes of the mushroom Coprinopsis cinerea (Coprinus cinereus).</title>
        <authorList>
            <person name="Stajich J.E."/>
            <person name="Wilke S.K."/>
            <person name="Ahren D."/>
            <person name="Au C.H."/>
            <person name="Birren B.W."/>
            <person name="Borodovsky M."/>
            <person name="Burns C."/>
            <person name="Canback B."/>
            <person name="Casselton L.A."/>
            <person name="Cheng C.K."/>
            <person name="Deng J."/>
            <person name="Dietrich F.S."/>
            <person name="Fargo D.C."/>
            <person name="Farman M.L."/>
            <person name="Gathman A.C."/>
            <person name="Goldberg J."/>
            <person name="Guigo R."/>
            <person name="Hoegger P.J."/>
            <person name="Hooker J.B."/>
            <person name="Huggins A."/>
            <person name="James T.Y."/>
            <person name="Kamada T."/>
            <person name="Kilaru S."/>
            <person name="Kodira C."/>
            <person name="Kues U."/>
            <person name="Kupfer D."/>
            <person name="Kwan H.S."/>
            <person name="Lomsadze A."/>
            <person name="Li W."/>
            <person name="Lilly W.W."/>
            <person name="Ma L.J."/>
            <person name="Mackey A.J."/>
            <person name="Manning G."/>
            <person name="Martin F."/>
            <person name="Muraguchi H."/>
            <person name="Natvig D.O."/>
            <person name="Palmerini H."/>
            <person name="Ramesh M.A."/>
            <person name="Rehmeyer C.J."/>
            <person name="Roe B.A."/>
            <person name="Shenoy N."/>
            <person name="Stanke M."/>
            <person name="Ter-Hovhannisyan V."/>
            <person name="Tunlid A."/>
            <person name="Velagapudi R."/>
            <person name="Vision T.J."/>
            <person name="Zeng Q."/>
            <person name="Zolan M.E."/>
            <person name="Pukkila P.J."/>
        </authorList>
    </citation>
    <scope>NUCLEOTIDE SEQUENCE [LARGE SCALE GENOMIC DNA]</scope>
    <source>
        <strain evidence="3">Okayama-7 / 130 / ATCC MYA-4618 / FGSC 9003</strain>
    </source>
</reference>
<sequence>MNYVLGLLSLFLSPSSKMDVCSGCQNLRMRNARGVGNGINRPEAPETETVVGRCVFLSHSLVPPRRSRCFSAFIFPVVHNTSILWVTLKDNREETRCIIVNDGAESLKGLYAMFRHSSLMKPSCRSTKGSVDLQFER</sequence>
<dbReference type="Proteomes" id="UP000001861">
    <property type="component" value="Unassembled WGS sequence"/>
</dbReference>
<dbReference type="VEuPathDB" id="FungiDB:CC1G_14745"/>
<gene>
    <name evidence="2" type="ORF">CC1G_14745</name>
</gene>
<dbReference type="InParanoid" id="D6RNG1"/>
<evidence type="ECO:0000313" key="2">
    <source>
        <dbReference type="EMBL" id="EFI27274.1"/>
    </source>
</evidence>
<name>D6RNG1_COPC7</name>
<feature type="chain" id="PRO_5003087471" description="Secreted protein" evidence="1">
    <location>
        <begin position="18"/>
        <end position="137"/>
    </location>
</feature>
<protein>
    <recommendedName>
        <fullName evidence="4">Secreted protein</fullName>
    </recommendedName>
</protein>